<protein>
    <submittedName>
        <fullName evidence="2">Integrase, catalytic region, zinc finger, CCHC-type containing protein</fullName>
    </submittedName>
</protein>
<dbReference type="InterPro" id="IPR012337">
    <property type="entry name" value="RNaseH-like_sf"/>
</dbReference>
<dbReference type="PROSITE" id="PS50994">
    <property type="entry name" value="INTEGRASE"/>
    <property type="match status" value="1"/>
</dbReference>
<evidence type="ECO:0000259" key="1">
    <source>
        <dbReference type="PROSITE" id="PS50994"/>
    </source>
</evidence>
<sequence length="217" mass="25609">MEVLHTLHMNLCRPMRVQSINGKKYILVIIDDYSRFTWVQFLRSKDETLEFIIKFLKQIQVGLNKTVKYIRTNNDTEFVNQVLTEYYENVSIFYQKSVLRTPQQNGVVERQNRTLMEATQTMLIFSKALMLLWAEVVATSCYTQNRSLIHTRHNKTPYELVHDKKLDLKFLSVFGALCYPTNDSEDLGKLKATTDIMIFVGYAPNRKGYRIYNKRTR</sequence>
<dbReference type="InterPro" id="IPR001584">
    <property type="entry name" value="Integrase_cat-core"/>
</dbReference>
<evidence type="ECO:0000313" key="3">
    <source>
        <dbReference type="Proteomes" id="UP001151760"/>
    </source>
</evidence>
<accession>A0ABQ5I3R6</accession>
<feature type="domain" description="Integrase catalytic" evidence="1">
    <location>
        <begin position="1"/>
        <end position="165"/>
    </location>
</feature>
<dbReference type="InterPro" id="IPR039537">
    <property type="entry name" value="Retrotran_Ty1/copia-like"/>
</dbReference>
<dbReference type="EMBL" id="BQNB010020325">
    <property type="protein sequence ID" value="GJT94750.1"/>
    <property type="molecule type" value="Genomic_DNA"/>
</dbReference>
<keyword evidence="3" id="KW-1185">Reference proteome</keyword>
<dbReference type="InterPro" id="IPR036397">
    <property type="entry name" value="RNaseH_sf"/>
</dbReference>
<proteinExistence type="predicted"/>
<name>A0ABQ5I3R6_9ASTR</name>
<dbReference type="PANTHER" id="PTHR42648:SF21">
    <property type="entry name" value="CYSTEINE-RICH RLK (RECEPTOR-LIKE PROTEIN KINASE) 8"/>
    <property type="match status" value="1"/>
</dbReference>
<reference evidence="2" key="1">
    <citation type="journal article" date="2022" name="Int. J. Mol. Sci.">
        <title>Draft Genome of Tanacetum Coccineum: Genomic Comparison of Closely Related Tanacetum-Family Plants.</title>
        <authorList>
            <person name="Yamashiro T."/>
            <person name="Shiraishi A."/>
            <person name="Nakayama K."/>
            <person name="Satake H."/>
        </authorList>
    </citation>
    <scope>NUCLEOTIDE SEQUENCE</scope>
</reference>
<reference evidence="2" key="2">
    <citation type="submission" date="2022-01" db="EMBL/GenBank/DDBJ databases">
        <authorList>
            <person name="Yamashiro T."/>
            <person name="Shiraishi A."/>
            <person name="Satake H."/>
            <person name="Nakayama K."/>
        </authorList>
    </citation>
    <scope>NUCLEOTIDE SEQUENCE</scope>
</reference>
<dbReference type="InterPro" id="IPR057670">
    <property type="entry name" value="SH3_retrovirus"/>
</dbReference>
<comment type="caution">
    <text evidence="2">The sequence shown here is derived from an EMBL/GenBank/DDBJ whole genome shotgun (WGS) entry which is preliminary data.</text>
</comment>
<dbReference type="SUPFAM" id="SSF53098">
    <property type="entry name" value="Ribonuclease H-like"/>
    <property type="match status" value="1"/>
</dbReference>
<gene>
    <name evidence="2" type="ORF">Tco_1090268</name>
</gene>
<dbReference type="Proteomes" id="UP001151760">
    <property type="component" value="Unassembled WGS sequence"/>
</dbReference>
<organism evidence="2 3">
    <name type="scientific">Tanacetum coccineum</name>
    <dbReference type="NCBI Taxonomy" id="301880"/>
    <lineage>
        <taxon>Eukaryota</taxon>
        <taxon>Viridiplantae</taxon>
        <taxon>Streptophyta</taxon>
        <taxon>Embryophyta</taxon>
        <taxon>Tracheophyta</taxon>
        <taxon>Spermatophyta</taxon>
        <taxon>Magnoliopsida</taxon>
        <taxon>eudicotyledons</taxon>
        <taxon>Gunneridae</taxon>
        <taxon>Pentapetalae</taxon>
        <taxon>asterids</taxon>
        <taxon>campanulids</taxon>
        <taxon>Asterales</taxon>
        <taxon>Asteraceae</taxon>
        <taxon>Asteroideae</taxon>
        <taxon>Anthemideae</taxon>
        <taxon>Anthemidinae</taxon>
        <taxon>Tanacetum</taxon>
    </lineage>
</organism>
<dbReference type="Pfam" id="PF25597">
    <property type="entry name" value="SH3_retrovirus"/>
    <property type="match status" value="1"/>
</dbReference>
<dbReference type="PANTHER" id="PTHR42648">
    <property type="entry name" value="TRANSPOSASE, PUTATIVE-RELATED"/>
    <property type="match status" value="1"/>
</dbReference>
<evidence type="ECO:0000313" key="2">
    <source>
        <dbReference type="EMBL" id="GJT94750.1"/>
    </source>
</evidence>
<dbReference type="Gene3D" id="3.30.420.10">
    <property type="entry name" value="Ribonuclease H-like superfamily/Ribonuclease H"/>
    <property type="match status" value="1"/>
</dbReference>